<sequence length="281" mass="30795">MATQLTVQEQRRYEAQAIVQTLGKMAPQFKAALPAHVSVEKFTRVASTAIQNTPDLLQVDRASLFSACVRLAQDGLLPDGREAAIVKFGDKAQAMPMIAGVLKKIRQSGDVAKVSAQVVYSEDEFIWSLGFDEDVTHNPPKLDQPRGMPIGAYATAVLKDGSRLLEVMSLEEIEKVRNVSRAAKNGPWVAWWGEMARKTVMRRLSKRLPMSTDIEDAFDRDPSMEGNGTAPVLQAVKSAPVPMSRLDALEHHLEGEDATFEPEGKPDADHGEGFTDERGVA</sequence>
<reference evidence="3" key="1">
    <citation type="journal article" date="2019" name="Int. J. Syst. Evol. Microbiol.">
        <title>The Global Catalogue of Microorganisms (GCM) 10K type strain sequencing project: providing services to taxonomists for standard genome sequencing and annotation.</title>
        <authorList>
            <consortium name="The Broad Institute Genomics Platform"/>
            <consortium name="The Broad Institute Genome Sequencing Center for Infectious Disease"/>
            <person name="Wu L."/>
            <person name="Ma J."/>
        </authorList>
    </citation>
    <scope>NUCLEOTIDE SEQUENCE [LARGE SCALE GENOMIC DNA]</scope>
    <source>
        <strain evidence="3">CGMCC 1.8957</strain>
    </source>
</reference>
<accession>A0ABQ3LB83</accession>
<dbReference type="EMBL" id="BNAQ01000001">
    <property type="protein sequence ID" value="GHH09219.1"/>
    <property type="molecule type" value="Genomic_DNA"/>
</dbReference>
<protein>
    <recommendedName>
        <fullName evidence="4">Rect protein</fullName>
    </recommendedName>
</protein>
<evidence type="ECO:0000313" key="3">
    <source>
        <dbReference type="Proteomes" id="UP000652430"/>
    </source>
</evidence>
<evidence type="ECO:0000313" key="2">
    <source>
        <dbReference type="EMBL" id="GHH09219.1"/>
    </source>
</evidence>
<organism evidence="2 3">
    <name type="scientific">Sphingomonas glacialis</name>
    <dbReference type="NCBI Taxonomy" id="658225"/>
    <lineage>
        <taxon>Bacteria</taxon>
        <taxon>Pseudomonadati</taxon>
        <taxon>Pseudomonadota</taxon>
        <taxon>Alphaproteobacteria</taxon>
        <taxon>Sphingomonadales</taxon>
        <taxon>Sphingomonadaceae</taxon>
        <taxon>Sphingomonas</taxon>
    </lineage>
</organism>
<proteinExistence type="predicted"/>
<dbReference type="RefSeq" id="WP_189674998.1">
    <property type="nucleotide sequence ID" value="NZ_BNAQ01000001.1"/>
</dbReference>
<dbReference type="NCBIfam" id="TIGR00616">
    <property type="entry name" value="rect"/>
    <property type="match status" value="1"/>
</dbReference>
<gene>
    <name evidence="2" type="ORF">GCM10008023_05590</name>
</gene>
<feature type="region of interest" description="Disordered" evidence="1">
    <location>
        <begin position="256"/>
        <end position="281"/>
    </location>
</feature>
<dbReference type="InterPro" id="IPR018330">
    <property type="entry name" value="RecT_fam"/>
</dbReference>
<dbReference type="Pfam" id="PF03837">
    <property type="entry name" value="RecT"/>
    <property type="match status" value="1"/>
</dbReference>
<keyword evidence="3" id="KW-1185">Reference proteome</keyword>
<comment type="caution">
    <text evidence="2">The sequence shown here is derived from an EMBL/GenBank/DDBJ whole genome shotgun (WGS) entry which is preliminary data.</text>
</comment>
<dbReference type="Proteomes" id="UP000652430">
    <property type="component" value="Unassembled WGS sequence"/>
</dbReference>
<dbReference type="InterPro" id="IPR004590">
    <property type="entry name" value="ssDNA_annealing_RecT"/>
</dbReference>
<feature type="compositionally biased region" description="Basic and acidic residues" evidence="1">
    <location>
        <begin position="262"/>
        <end position="281"/>
    </location>
</feature>
<name>A0ABQ3LB83_9SPHN</name>
<evidence type="ECO:0000256" key="1">
    <source>
        <dbReference type="SAM" id="MobiDB-lite"/>
    </source>
</evidence>
<evidence type="ECO:0008006" key="4">
    <source>
        <dbReference type="Google" id="ProtNLM"/>
    </source>
</evidence>